<keyword evidence="5 6" id="KW-0472">Membrane</keyword>
<keyword evidence="3 6" id="KW-0812">Transmembrane</keyword>
<dbReference type="Pfam" id="PF01943">
    <property type="entry name" value="Polysacc_synt"/>
    <property type="match status" value="1"/>
</dbReference>
<feature type="transmembrane region" description="Helical" evidence="6">
    <location>
        <begin position="155"/>
        <end position="173"/>
    </location>
</feature>
<evidence type="ECO:0000256" key="2">
    <source>
        <dbReference type="ARBA" id="ARBA00022475"/>
    </source>
</evidence>
<accession>A0A2S9CMF7</accession>
<comment type="caution">
    <text evidence="7">The sequence shown here is derived from an EMBL/GenBank/DDBJ whole genome shotgun (WGS) entry which is preliminary data.</text>
</comment>
<feature type="transmembrane region" description="Helical" evidence="6">
    <location>
        <begin position="224"/>
        <end position="242"/>
    </location>
</feature>
<organism evidence="7 10">
    <name type="scientific">Chryseobacterium culicis</name>
    <dbReference type="NCBI Taxonomy" id="680127"/>
    <lineage>
        <taxon>Bacteria</taxon>
        <taxon>Pseudomonadati</taxon>
        <taxon>Bacteroidota</taxon>
        <taxon>Flavobacteriia</taxon>
        <taxon>Flavobacteriales</taxon>
        <taxon>Weeksellaceae</taxon>
        <taxon>Chryseobacterium group</taxon>
        <taxon>Chryseobacterium</taxon>
    </lineage>
</organism>
<protein>
    <submittedName>
        <fullName evidence="7">Polysaccharide biosynthesis protein</fullName>
    </submittedName>
</protein>
<feature type="transmembrane region" description="Helical" evidence="6">
    <location>
        <begin position="179"/>
        <end position="199"/>
    </location>
</feature>
<dbReference type="PANTHER" id="PTHR30250:SF11">
    <property type="entry name" value="O-ANTIGEN TRANSPORTER-RELATED"/>
    <property type="match status" value="1"/>
</dbReference>
<keyword evidence="9" id="KW-1185">Reference proteome</keyword>
<feature type="transmembrane region" description="Helical" evidence="6">
    <location>
        <begin position="81"/>
        <end position="103"/>
    </location>
</feature>
<comment type="subcellular location">
    <subcellularLocation>
        <location evidence="1">Cell membrane</location>
        <topology evidence="1">Multi-pass membrane protein</topology>
    </subcellularLocation>
</comment>
<feature type="transmembrane region" description="Helical" evidence="6">
    <location>
        <begin position="431"/>
        <end position="450"/>
    </location>
</feature>
<evidence type="ECO:0000256" key="1">
    <source>
        <dbReference type="ARBA" id="ARBA00004651"/>
    </source>
</evidence>
<dbReference type="OrthoDB" id="88014at2"/>
<evidence type="ECO:0000256" key="3">
    <source>
        <dbReference type="ARBA" id="ARBA00022692"/>
    </source>
</evidence>
<dbReference type="EMBL" id="PCPH01000005">
    <property type="protein sequence ID" value="PRB88325.1"/>
    <property type="molecule type" value="Genomic_DNA"/>
</dbReference>
<dbReference type="Proteomes" id="UP000238534">
    <property type="component" value="Unassembled WGS sequence"/>
</dbReference>
<dbReference type="RefSeq" id="WP_105683793.1">
    <property type="nucleotide sequence ID" value="NZ_JBBGZD010000004.1"/>
</dbReference>
<feature type="transmembrane region" description="Helical" evidence="6">
    <location>
        <begin position="305"/>
        <end position="324"/>
    </location>
</feature>
<feature type="transmembrane region" description="Helical" evidence="6">
    <location>
        <begin position="344"/>
        <end position="364"/>
    </location>
</feature>
<name>A0A2S9CMF7_CHRCI</name>
<proteinExistence type="predicted"/>
<dbReference type="InterPro" id="IPR002797">
    <property type="entry name" value="Polysacc_synth"/>
</dbReference>
<feature type="transmembrane region" description="Helical" evidence="6">
    <location>
        <begin position="462"/>
        <end position="481"/>
    </location>
</feature>
<evidence type="ECO:0000313" key="7">
    <source>
        <dbReference type="EMBL" id="PRB81670.1"/>
    </source>
</evidence>
<reference evidence="9 10" key="1">
    <citation type="submission" date="2017-09" db="EMBL/GenBank/DDBJ databases">
        <title>Genomic, metabolic, and phenotypic characteristics of bacterial isolates from the natural microbiome of the model nematode Caenorhabditis elegans.</title>
        <authorList>
            <person name="Zimmermann J."/>
            <person name="Obeng N."/>
            <person name="Yang W."/>
            <person name="Obeng O."/>
            <person name="Kissoyan K."/>
            <person name="Pees B."/>
            <person name="Dirksen P."/>
            <person name="Hoppner M."/>
            <person name="Franke A."/>
            <person name="Rosenstiel P."/>
            <person name="Leippe M."/>
            <person name="Dierking K."/>
            <person name="Kaleta C."/>
            <person name="Schulenburg H."/>
        </authorList>
    </citation>
    <scope>NUCLEOTIDE SEQUENCE [LARGE SCALE GENOMIC DNA]</scope>
    <source>
        <strain evidence="7 10">MYb25</strain>
        <strain evidence="8 9">MYb44</strain>
    </source>
</reference>
<feature type="transmembrane region" description="Helical" evidence="6">
    <location>
        <begin position="42"/>
        <end position="60"/>
    </location>
</feature>
<evidence type="ECO:0000313" key="10">
    <source>
        <dbReference type="Proteomes" id="UP000238534"/>
    </source>
</evidence>
<keyword evidence="4 6" id="KW-1133">Transmembrane helix</keyword>
<evidence type="ECO:0000256" key="4">
    <source>
        <dbReference type="ARBA" id="ARBA00022989"/>
    </source>
</evidence>
<feature type="transmembrane region" description="Helical" evidence="6">
    <location>
        <begin position="118"/>
        <end position="135"/>
    </location>
</feature>
<evidence type="ECO:0000256" key="5">
    <source>
        <dbReference type="ARBA" id="ARBA00023136"/>
    </source>
</evidence>
<evidence type="ECO:0000256" key="6">
    <source>
        <dbReference type="SAM" id="Phobius"/>
    </source>
</evidence>
<feature type="transmembrane region" description="Helical" evidence="6">
    <location>
        <begin position="262"/>
        <end position="284"/>
    </location>
</feature>
<evidence type="ECO:0000313" key="9">
    <source>
        <dbReference type="Proteomes" id="UP000238325"/>
    </source>
</evidence>
<feature type="transmembrane region" description="Helical" evidence="6">
    <location>
        <begin position="371"/>
        <end position="391"/>
    </location>
</feature>
<dbReference type="InterPro" id="IPR050833">
    <property type="entry name" value="Poly_Biosynth_Transport"/>
</dbReference>
<feature type="transmembrane region" description="Helical" evidence="6">
    <location>
        <begin position="397"/>
        <end position="419"/>
    </location>
</feature>
<evidence type="ECO:0000313" key="8">
    <source>
        <dbReference type="EMBL" id="PRB88325.1"/>
    </source>
</evidence>
<keyword evidence="2" id="KW-1003">Cell membrane</keyword>
<dbReference type="EMBL" id="PCPP01000004">
    <property type="protein sequence ID" value="PRB81670.1"/>
    <property type="molecule type" value="Genomic_DNA"/>
</dbReference>
<sequence length="499" mass="57338">MSVVARQGFKYSIIGYIGFLLGTVSAIFIFPNDFEFYGKLRYILPTAEMLVPFVVLGISYSNVKFFHTVEKDGKKQNMLSLSLLTVFINFLIFTVVFFILPYFYPKFRHSEAWKIKEMILPLILILSFCAIFNKYTSNYKRIVVSNIFDNLFPKIANLGAFCLFFFALSQNITASTSQTIAYVFFFGIFFLMLLGYIYYTNKLEKIQLDFSTDYFKKNNFWKEFFNYSFFGFLGTFGNYLAINSFMIGEFMGMEEVGIYSVLYALISLISIPQLGLFNISAPIINKTLADGDMVELDRFHKKTSLTLYFLGAVLFSCIMVGFPYLTQFMPKNGIMLREYEPVVWIWGSAVLIDLATGFNGNIISLSKYYRFNILVMLLLAGLTIGLNYYFIKNTDLKLIGIALSTAISLTIYNVVKIIFNYIVFKVSPLSIEMIFVSIICTLAITVAIVLPNFDSNLLNLVYKPAVVLILIYVGNYFTKIFPIEDYLNMRFIKSVFKIK</sequence>
<dbReference type="AlphaFoldDB" id="A0A2S9CMF7"/>
<feature type="transmembrane region" description="Helical" evidence="6">
    <location>
        <begin position="12"/>
        <end position="30"/>
    </location>
</feature>
<dbReference type="PANTHER" id="PTHR30250">
    <property type="entry name" value="PST FAMILY PREDICTED COLANIC ACID TRANSPORTER"/>
    <property type="match status" value="1"/>
</dbReference>
<dbReference type="Proteomes" id="UP000238325">
    <property type="component" value="Unassembled WGS sequence"/>
</dbReference>
<gene>
    <name evidence="7" type="ORF">CQ022_18500</name>
    <name evidence="8" type="ORF">CQ033_17395</name>
</gene>
<dbReference type="GO" id="GO:0005886">
    <property type="term" value="C:plasma membrane"/>
    <property type="evidence" value="ECO:0007669"/>
    <property type="project" value="UniProtKB-SubCell"/>
</dbReference>